<dbReference type="Proteomes" id="UP000316626">
    <property type="component" value="Unassembled WGS sequence"/>
</dbReference>
<dbReference type="OrthoDB" id="1644322at2"/>
<proteinExistence type="predicted"/>
<dbReference type="EMBL" id="VDGI01000012">
    <property type="protein sequence ID" value="TQR19614.1"/>
    <property type="molecule type" value="Genomic_DNA"/>
</dbReference>
<name>A0A544TQ81_9BACI</name>
<organism evidence="1 2">
    <name type="scientific">Psychrobacillus vulpis</name>
    <dbReference type="NCBI Taxonomy" id="2325572"/>
    <lineage>
        <taxon>Bacteria</taxon>
        <taxon>Bacillati</taxon>
        <taxon>Bacillota</taxon>
        <taxon>Bacilli</taxon>
        <taxon>Bacillales</taxon>
        <taxon>Bacillaceae</taxon>
        <taxon>Psychrobacillus</taxon>
    </lineage>
</organism>
<sequence length="123" mass="14692">MVNYEEEWSRLDLSKVQDRGSKKWVSMMLPEHVKMLRDFNVTIKKVPCPNLNEFDYEAIQEQIELAMKRNVEIKIIRWRNGELLYNQGAIQWIDLTKRTIELEDPFSSFELLLDEIVDATIME</sequence>
<dbReference type="InterPro" id="IPR014962">
    <property type="entry name" value="YolD"/>
</dbReference>
<evidence type="ECO:0000313" key="1">
    <source>
        <dbReference type="EMBL" id="TQR19614.1"/>
    </source>
</evidence>
<evidence type="ECO:0000313" key="2">
    <source>
        <dbReference type="Proteomes" id="UP000316626"/>
    </source>
</evidence>
<gene>
    <name evidence="1" type="ORF">FG384_11845</name>
</gene>
<comment type="caution">
    <text evidence="1">The sequence shown here is derived from an EMBL/GenBank/DDBJ whole genome shotgun (WGS) entry which is preliminary data.</text>
</comment>
<protein>
    <submittedName>
        <fullName evidence="1">YolD-like family protein</fullName>
    </submittedName>
</protein>
<dbReference type="RefSeq" id="WP_142642809.1">
    <property type="nucleotide sequence ID" value="NZ_VDGI01000012.1"/>
</dbReference>
<accession>A0A544TQ81</accession>
<keyword evidence="2" id="KW-1185">Reference proteome</keyword>
<reference evidence="1 2" key="1">
    <citation type="submission" date="2019-06" db="EMBL/GenBank/DDBJ databases">
        <title>Psychrobacillus vulpis sp. nov., a new species isolated from feces of a red fox that inhabits in The Tablas de Daimiel Natural Park, Albacete, Spain.</title>
        <authorList>
            <person name="Rodriguez M."/>
            <person name="Reina J.C."/>
            <person name="Bejar V."/>
            <person name="Llamas I."/>
        </authorList>
    </citation>
    <scope>NUCLEOTIDE SEQUENCE [LARGE SCALE GENOMIC DNA]</scope>
    <source>
        <strain evidence="1 2">Z8</strain>
    </source>
</reference>
<dbReference type="Pfam" id="PF08863">
    <property type="entry name" value="YolD"/>
    <property type="match status" value="1"/>
</dbReference>
<dbReference type="AlphaFoldDB" id="A0A544TQ81"/>